<proteinExistence type="predicted"/>
<name>A0ABV9GI81_9BACL</name>
<sequence length="231" mass="27133">MLSLGGQSEGMNVFKKMIGSALFILLVLQLTACQNEKKQAETIYNQLETSARAEKTFADQERQLVKATQEEQTLYNKIIDSDIDRKNEVKDNIDKALKTNSRREQYLNEAKKSFDQAYQTVETTKERVKKIKDAEQKKEATRIIQLMGKRHQIFDRYYQDYLEALALTKKLYDQLDKKDIKASELDELISKINKKTSRLKQQEDQFNQYTKSYNHAKSHYYQVAQLKTKHT</sequence>
<dbReference type="InterPro" id="IPR019454">
    <property type="entry name" value="Lipoprot_YkyA-like"/>
</dbReference>
<evidence type="ECO:0000313" key="2">
    <source>
        <dbReference type="EMBL" id="MFC4617578.1"/>
    </source>
</evidence>
<accession>A0ABV9GI81</accession>
<dbReference type="SUPFAM" id="SSF140423">
    <property type="entry name" value="MW0975(SA0943)-like"/>
    <property type="match status" value="1"/>
</dbReference>
<gene>
    <name evidence="2" type="ORF">ACFO4N_02400</name>
</gene>
<keyword evidence="3" id="KW-1185">Reference proteome</keyword>
<evidence type="ECO:0000256" key="1">
    <source>
        <dbReference type="SAM" id="Coils"/>
    </source>
</evidence>
<feature type="coiled-coil region" evidence="1">
    <location>
        <begin position="185"/>
        <end position="212"/>
    </location>
</feature>
<dbReference type="Pfam" id="PF10368">
    <property type="entry name" value="YkyA"/>
    <property type="match status" value="1"/>
</dbReference>
<organism evidence="2 3">
    <name type="scientific">Camelliibacillus cellulosilyticus</name>
    <dbReference type="NCBI Taxonomy" id="2174486"/>
    <lineage>
        <taxon>Bacteria</taxon>
        <taxon>Bacillati</taxon>
        <taxon>Bacillota</taxon>
        <taxon>Bacilli</taxon>
        <taxon>Bacillales</taxon>
        <taxon>Sporolactobacillaceae</taxon>
        <taxon>Camelliibacillus</taxon>
    </lineage>
</organism>
<dbReference type="Gene3D" id="1.20.120.570">
    <property type="entry name" value="YkyA-like"/>
    <property type="match status" value="1"/>
</dbReference>
<dbReference type="EMBL" id="JBHSFW010000001">
    <property type="protein sequence ID" value="MFC4617578.1"/>
    <property type="molecule type" value="Genomic_DNA"/>
</dbReference>
<feature type="coiled-coil region" evidence="1">
    <location>
        <begin position="30"/>
        <end position="70"/>
    </location>
</feature>
<keyword evidence="1" id="KW-0175">Coiled coil</keyword>
<comment type="caution">
    <text evidence="2">The sequence shown here is derived from an EMBL/GenBank/DDBJ whole genome shotgun (WGS) entry which is preliminary data.</text>
</comment>
<protein>
    <submittedName>
        <fullName evidence="2">YkyA family protein</fullName>
    </submittedName>
</protein>
<reference evidence="3" key="1">
    <citation type="journal article" date="2019" name="Int. J. Syst. Evol. Microbiol.">
        <title>The Global Catalogue of Microorganisms (GCM) 10K type strain sequencing project: providing services to taxonomists for standard genome sequencing and annotation.</title>
        <authorList>
            <consortium name="The Broad Institute Genomics Platform"/>
            <consortium name="The Broad Institute Genome Sequencing Center for Infectious Disease"/>
            <person name="Wu L."/>
            <person name="Ma J."/>
        </authorList>
    </citation>
    <scope>NUCLEOTIDE SEQUENCE [LARGE SCALE GENOMIC DNA]</scope>
    <source>
        <strain evidence="3">CGMCC 1.16306</strain>
    </source>
</reference>
<dbReference type="Proteomes" id="UP001596022">
    <property type="component" value="Unassembled WGS sequence"/>
</dbReference>
<evidence type="ECO:0000313" key="3">
    <source>
        <dbReference type="Proteomes" id="UP001596022"/>
    </source>
</evidence>
<dbReference type="InterPro" id="IPR036785">
    <property type="entry name" value="YkyA-like_sf"/>
</dbReference>